<evidence type="ECO:0000313" key="2">
    <source>
        <dbReference type="Proteomes" id="UP000175968"/>
    </source>
</evidence>
<dbReference type="PROSITE" id="PS51257">
    <property type="entry name" value="PROKAR_LIPOPROTEIN"/>
    <property type="match status" value="1"/>
</dbReference>
<dbReference type="Proteomes" id="UP000175968">
    <property type="component" value="Chromosome"/>
</dbReference>
<gene>
    <name evidence="1" type="ORF">EM308_03660</name>
</gene>
<proteinExistence type="predicted"/>
<dbReference type="RefSeq" id="WP_035636088.1">
    <property type="nucleotide sequence ID" value="NZ_CP017479.1"/>
</dbReference>
<evidence type="ECO:0008006" key="3">
    <source>
        <dbReference type="Google" id="ProtNLM"/>
    </source>
</evidence>
<dbReference type="AlphaFoldDB" id="A0AAC9N508"/>
<keyword evidence="2" id="KW-1185">Reference proteome</keyword>
<organism evidence="1 2">
    <name type="scientific">Flavobacterium gilvum</name>
    <dbReference type="NCBI Taxonomy" id="1492737"/>
    <lineage>
        <taxon>Bacteria</taxon>
        <taxon>Pseudomonadati</taxon>
        <taxon>Bacteroidota</taxon>
        <taxon>Flavobacteriia</taxon>
        <taxon>Flavobacteriales</taxon>
        <taxon>Flavobacteriaceae</taxon>
        <taxon>Flavobacterium</taxon>
    </lineage>
</organism>
<reference evidence="1 2" key="1">
    <citation type="submission" date="2016-10" db="EMBL/GenBank/DDBJ databases">
        <title>Flavobacterium gilvum sp. nov., isolated from stream water.</title>
        <authorList>
            <person name="Shin S.-K."/>
            <person name="Cho Y.-J."/>
            <person name="Yi H."/>
        </authorList>
    </citation>
    <scope>NUCLEOTIDE SEQUENCE [LARGE SCALE GENOMIC DNA]</scope>
    <source>
        <strain evidence="1 2">EM1308</strain>
    </source>
</reference>
<dbReference type="KEGG" id="fgl:EM308_03660"/>
<dbReference type="EMBL" id="CP017479">
    <property type="protein sequence ID" value="AOW08667.1"/>
    <property type="molecule type" value="Genomic_DNA"/>
</dbReference>
<protein>
    <recommendedName>
        <fullName evidence="3">Lipoprotein</fullName>
    </recommendedName>
</protein>
<sequence>MKTSCILLLLTLTLFSCKSLRNENYEAIRVFLETEKIDKTKKYILQKEQTSSKITLRIFNGGDGAEHIMDPLDPIDFTKGLHKDKHWRKLYKKHIKDTIGYWVKEDFPEYNFVLESDKFIFTQNFHYTYSVNDEVIWISKPIYYWNKKYILFTYQKGLLYGGSSICLVIMKKEKGKWVIVDRFGDYNYY</sequence>
<evidence type="ECO:0000313" key="1">
    <source>
        <dbReference type="EMBL" id="AOW08667.1"/>
    </source>
</evidence>
<accession>A0AAC9N508</accession>
<name>A0AAC9N508_9FLAO</name>